<evidence type="ECO:0000259" key="1">
    <source>
        <dbReference type="Pfam" id="PF23622"/>
    </source>
</evidence>
<organism evidence="2 3">
    <name type="scientific">Solanum pinnatisectum</name>
    <name type="common">tansyleaf nightshade</name>
    <dbReference type="NCBI Taxonomy" id="50273"/>
    <lineage>
        <taxon>Eukaryota</taxon>
        <taxon>Viridiplantae</taxon>
        <taxon>Streptophyta</taxon>
        <taxon>Embryophyta</taxon>
        <taxon>Tracheophyta</taxon>
        <taxon>Spermatophyta</taxon>
        <taxon>Magnoliopsida</taxon>
        <taxon>eudicotyledons</taxon>
        <taxon>Gunneridae</taxon>
        <taxon>Pentapetalae</taxon>
        <taxon>asterids</taxon>
        <taxon>lamiids</taxon>
        <taxon>Solanales</taxon>
        <taxon>Solanaceae</taxon>
        <taxon>Solanoideae</taxon>
        <taxon>Solaneae</taxon>
        <taxon>Solanum</taxon>
    </lineage>
</organism>
<evidence type="ECO:0000313" key="2">
    <source>
        <dbReference type="EMBL" id="KAK4735974.1"/>
    </source>
</evidence>
<evidence type="ECO:0000313" key="3">
    <source>
        <dbReference type="Proteomes" id="UP001311915"/>
    </source>
</evidence>
<feature type="domain" description="At1g61320/AtMIF1 LRR" evidence="1">
    <location>
        <begin position="129"/>
        <end position="260"/>
    </location>
</feature>
<dbReference type="SUPFAM" id="SSF52058">
    <property type="entry name" value="L domain-like"/>
    <property type="match status" value="1"/>
</dbReference>
<name>A0AAV9MFW3_9SOLN</name>
<accession>A0AAV9MFW3</accession>
<dbReference type="PANTHER" id="PTHR34145:SF28">
    <property type="entry name" value="F-BOX DOMAIN-CONTAINING PROTEIN"/>
    <property type="match status" value="1"/>
</dbReference>
<gene>
    <name evidence="2" type="ORF">R3W88_010235</name>
</gene>
<dbReference type="Pfam" id="PF23622">
    <property type="entry name" value="LRR_At1g61320_AtMIF1"/>
    <property type="match status" value="1"/>
</dbReference>
<dbReference type="InterPro" id="IPR055357">
    <property type="entry name" value="LRR_At1g61320_AtMIF1"/>
</dbReference>
<dbReference type="Proteomes" id="UP001311915">
    <property type="component" value="Unassembled WGS sequence"/>
</dbReference>
<dbReference type="PANTHER" id="PTHR34145">
    <property type="entry name" value="OS02G0105600 PROTEIN"/>
    <property type="match status" value="1"/>
</dbReference>
<protein>
    <recommendedName>
        <fullName evidence="1">At1g61320/AtMIF1 LRR domain-containing protein</fullName>
    </recommendedName>
</protein>
<proteinExistence type="predicted"/>
<dbReference type="InterPro" id="IPR032675">
    <property type="entry name" value="LRR_dom_sf"/>
</dbReference>
<dbReference type="InterPro" id="IPR053772">
    <property type="entry name" value="At1g61320/At1g61330-like"/>
</dbReference>
<dbReference type="AlphaFoldDB" id="A0AAV9MFW3"/>
<dbReference type="Gene3D" id="3.80.10.10">
    <property type="entry name" value="Ribonuclease Inhibitor"/>
    <property type="match status" value="1"/>
</dbReference>
<comment type="caution">
    <text evidence="2">The sequence shown here is derived from an EMBL/GenBank/DDBJ whole genome shotgun (WGS) entry which is preliminary data.</text>
</comment>
<reference evidence="2 3" key="1">
    <citation type="submission" date="2023-10" db="EMBL/GenBank/DDBJ databases">
        <title>Genome-Wide Identification Analysis in wild type Solanum Pinnatisectum Reveals Some Genes Defensing Phytophthora Infestans.</title>
        <authorList>
            <person name="Sun C."/>
        </authorList>
    </citation>
    <scope>NUCLEOTIDE SEQUENCE [LARGE SCALE GENOMIC DNA]</scope>
    <source>
        <strain evidence="2">LQN</strain>
        <tissue evidence="2">Leaf</tissue>
    </source>
</reference>
<sequence length="503" mass="58077">MAELCSISENVKRRRLCDSDSGDPTSRFPDHVLHSIFSYLKSLVSKNWHRNTPSYFPLEFEESIFFENTPNTPSNVIQESHNKFLEWMRSSLETSQSELNKAEKRVIRVQFKYHQNINDLLELISGIDFHEVYLKFGYPKYLIPSSFNSKYLKVLHLSGCQICKHLFSGEANFTSLEEVELNRVNLGGETLSKFISKCPNITELILVNCNQLRCVVLPKVDRLKKLYVQMADSYPCITDVKVIAPSLQVFHFVHYNTSNVVVNMDICACRMLREFHLECNIFPVGLDHENFISDFPHLENLILGPCETSKRVKISSSSLRKLTLMKSVVSAPNLCYFHYVGRTFKSSLAPSETLQFASIDISLVPLIEKINRAQFLQLRRHKLWSIPIGRSPTQVKPHIEHLNLDIRLQVPEESHGCFMKYTIDNLLWMSHPNSLTLAMPASYAAFAFGICNEFLISRREGNCCANTQNKCWRHFLKDFMVSEADTDDKEEAKKFSFVFTWQL</sequence>
<keyword evidence="3" id="KW-1185">Reference proteome</keyword>
<dbReference type="EMBL" id="JAWPEI010000002">
    <property type="protein sequence ID" value="KAK4735974.1"/>
    <property type="molecule type" value="Genomic_DNA"/>
</dbReference>